<accession>A0A8X6RNE8</accession>
<dbReference type="InterPro" id="IPR035979">
    <property type="entry name" value="RBD_domain_sf"/>
</dbReference>
<dbReference type="SUPFAM" id="SSF54928">
    <property type="entry name" value="RNA-binding domain, RBD"/>
    <property type="match status" value="1"/>
</dbReference>
<feature type="domain" description="RRM" evidence="6">
    <location>
        <begin position="44"/>
        <end position="122"/>
    </location>
</feature>
<dbReference type="GO" id="GO:0005730">
    <property type="term" value="C:nucleolus"/>
    <property type="evidence" value="ECO:0007669"/>
    <property type="project" value="UniProtKB-SubCell"/>
</dbReference>
<comment type="caution">
    <text evidence="7">The sequence shown here is derived from an EMBL/GenBank/DDBJ whole genome shotgun (WGS) entry which is preliminary data.</text>
</comment>
<gene>
    <name evidence="7" type="primary">nifk</name>
    <name evidence="7" type="ORF">TNCV_4886501</name>
</gene>
<keyword evidence="2 4" id="KW-0694">RNA-binding</keyword>
<comment type="subcellular location">
    <subcellularLocation>
        <location evidence="1">Nucleus</location>
        <location evidence="1">Nucleolus</location>
    </subcellularLocation>
</comment>
<dbReference type="InterPro" id="IPR012677">
    <property type="entry name" value="Nucleotide-bd_a/b_plait_sf"/>
</dbReference>
<evidence type="ECO:0000256" key="5">
    <source>
        <dbReference type="SAM" id="MobiDB-lite"/>
    </source>
</evidence>
<evidence type="ECO:0000256" key="4">
    <source>
        <dbReference type="PROSITE-ProRule" id="PRU00176"/>
    </source>
</evidence>
<dbReference type="CDD" id="cd12307">
    <property type="entry name" value="RRM_NIFK_like"/>
    <property type="match status" value="1"/>
</dbReference>
<dbReference type="PROSITE" id="PS50102">
    <property type="entry name" value="RRM"/>
    <property type="match status" value="1"/>
</dbReference>
<name>A0A8X6RNE8_TRICX</name>
<organism evidence="7 8">
    <name type="scientific">Trichonephila clavipes</name>
    <name type="common">Golden silk orbweaver</name>
    <name type="synonym">Nephila clavipes</name>
    <dbReference type="NCBI Taxonomy" id="2585209"/>
    <lineage>
        <taxon>Eukaryota</taxon>
        <taxon>Metazoa</taxon>
        <taxon>Ecdysozoa</taxon>
        <taxon>Arthropoda</taxon>
        <taxon>Chelicerata</taxon>
        <taxon>Arachnida</taxon>
        <taxon>Araneae</taxon>
        <taxon>Araneomorphae</taxon>
        <taxon>Entelegynae</taxon>
        <taxon>Araneoidea</taxon>
        <taxon>Nephilidae</taxon>
        <taxon>Trichonephila</taxon>
    </lineage>
</organism>
<dbReference type="Pfam" id="PF00076">
    <property type="entry name" value="RRM_1"/>
    <property type="match status" value="1"/>
</dbReference>
<proteinExistence type="predicted"/>
<evidence type="ECO:0000256" key="2">
    <source>
        <dbReference type="ARBA" id="ARBA00022884"/>
    </source>
</evidence>
<feature type="compositionally biased region" description="Basic and acidic residues" evidence="5">
    <location>
        <begin position="23"/>
        <end position="38"/>
    </location>
</feature>
<reference evidence="7" key="1">
    <citation type="submission" date="2020-08" db="EMBL/GenBank/DDBJ databases">
        <title>Multicomponent nature underlies the extraordinary mechanical properties of spider dragline silk.</title>
        <authorList>
            <person name="Kono N."/>
            <person name="Nakamura H."/>
            <person name="Mori M."/>
            <person name="Yoshida Y."/>
            <person name="Ohtoshi R."/>
            <person name="Malay A.D."/>
            <person name="Moran D.A.P."/>
            <person name="Tomita M."/>
            <person name="Numata K."/>
            <person name="Arakawa K."/>
        </authorList>
    </citation>
    <scope>NUCLEOTIDE SEQUENCE</scope>
</reference>
<evidence type="ECO:0000256" key="3">
    <source>
        <dbReference type="ARBA" id="ARBA00023242"/>
    </source>
</evidence>
<protein>
    <submittedName>
        <fullName evidence="7">MKI67 FHA domain-interacting nucleolar phosphoprotein-like</fullName>
    </submittedName>
</protein>
<dbReference type="SMART" id="SM00360">
    <property type="entry name" value="RRM"/>
    <property type="match status" value="1"/>
</dbReference>
<dbReference type="EMBL" id="BMAU01021188">
    <property type="protein sequence ID" value="GFX95724.1"/>
    <property type="molecule type" value="Genomic_DNA"/>
</dbReference>
<dbReference type="InterPro" id="IPR000504">
    <property type="entry name" value="RRM_dom"/>
</dbReference>
<evidence type="ECO:0000259" key="6">
    <source>
        <dbReference type="PROSITE" id="PS50102"/>
    </source>
</evidence>
<evidence type="ECO:0000313" key="7">
    <source>
        <dbReference type="EMBL" id="GFX95724.1"/>
    </source>
</evidence>
<dbReference type="Proteomes" id="UP000887159">
    <property type="component" value="Unassembled WGS sequence"/>
</dbReference>
<keyword evidence="3" id="KW-0539">Nucleus</keyword>
<keyword evidence="8" id="KW-1185">Reference proteome</keyword>
<dbReference type="PANTHER" id="PTHR46754">
    <property type="entry name" value="MKI67 FHA DOMAIN-INTERACTING NUCLEOLAR PHOSPHOPROTEIN"/>
    <property type="match status" value="1"/>
</dbReference>
<feature type="compositionally biased region" description="Basic residues" evidence="5">
    <location>
        <begin position="12"/>
        <end position="22"/>
    </location>
</feature>
<dbReference type="AlphaFoldDB" id="A0A8X6RNE8"/>
<dbReference type="Gene3D" id="3.30.70.330">
    <property type="match status" value="1"/>
</dbReference>
<dbReference type="GO" id="GO:0003723">
    <property type="term" value="F:RNA binding"/>
    <property type="evidence" value="ECO:0007669"/>
    <property type="project" value="UniProtKB-UniRule"/>
</dbReference>
<feature type="region of interest" description="Disordered" evidence="5">
    <location>
        <begin position="1"/>
        <end position="38"/>
    </location>
</feature>
<evidence type="ECO:0000256" key="1">
    <source>
        <dbReference type="ARBA" id="ARBA00004604"/>
    </source>
</evidence>
<sequence>MMKNAFVENVRKKITPTKRKKTPNSDKRKNAKKFKNEPEDSGPGVIYIGHIPHGFYEKEMKAYFSQFGKIRRLRVARSKKTGKAKGYAFIEFDSESVAKIAAEAMNNYLFFEKLLKCEFVPADKVHPNTFEVFVHGVKLSSDVNRRKQNKIKGEEALTKKQKSSN</sequence>
<evidence type="ECO:0000313" key="8">
    <source>
        <dbReference type="Proteomes" id="UP000887159"/>
    </source>
</evidence>